<dbReference type="InterPro" id="IPR036249">
    <property type="entry name" value="Thioredoxin-like_sf"/>
</dbReference>
<dbReference type="AlphaFoldDB" id="A0AA90ST30"/>
<dbReference type="EMBL" id="JAUYZK010000011">
    <property type="protein sequence ID" value="MDP2539569.1"/>
    <property type="molecule type" value="Genomic_DNA"/>
</dbReference>
<evidence type="ECO:0000256" key="2">
    <source>
        <dbReference type="PROSITE-ProRule" id="PRU01282"/>
    </source>
</evidence>
<dbReference type="PANTHER" id="PTHR30041">
    <property type="entry name" value="ARSENATE REDUCTASE"/>
    <property type="match status" value="1"/>
</dbReference>
<sequence>MRLFGIKNCGSVKKARDFLDSRNIDYEFIDLKIQKPQISDIKKWIDKKGIDVVLNSKGSTYKKLGLKNLNLDLSAKIGYCHDNPLLLKRPIIDDFGNDNVVVGFDEAKYKEIFN</sequence>
<dbReference type="NCBIfam" id="TIGR01617">
    <property type="entry name" value="arsC_related"/>
    <property type="match status" value="1"/>
</dbReference>
<dbReference type="InterPro" id="IPR006660">
    <property type="entry name" value="Arsenate_reductase-like"/>
</dbReference>
<dbReference type="CDD" id="cd02977">
    <property type="entry name" value="ArsC_family"/>
    <property type="match status" value="1"/>
</dbReference>
<reference evidence="3 5" key="3">
    <citation type="journal article" date="2024" name="Syst. Appl. Microbiol.">
        <title>Helicobacter cappadocius sp. nov., from lizards: The first psychrotrophic Helicobacter species.</title>
        <authorList>
            <person name="Aydin F."/>
            <person name="Tarhane S."/>
            <person name="Karakaya E."/>
            <person name="Abay S."/>
            <person name="Kayman T."/>
            <person name="Guran O."/>
            <person name="Bozkurt E."/>
            <person name="Uzum N."/>
            <person name="Avci A."/>
            <person name="Olgun K."/>
            <person name="Jablonski D."/>
            <person name="Guran C."/>
            <person name="Burcin Saticioglu I."/>
        </authorList>
    </citation>
    <scope>NUCLEOTIDE SEQUENCE [LARGE SCALE GENOMIC DNA]</scope>
    <source>
        <strain evidence="3">Faydin-H75</strain>
        <strain evidence="5">faydin-H76</strain>
    </source>
</reference>
<evidence type="ECO:0000256" key="1">
    <source>
        <dbReference type="ARBA" id="ARBA00007198"/>
    </source>
</evidence>
<dbReference type="PANTHER" id="PTHR30041:SF8">
    <property type="entry name" value="PROTEIN YFFB"/>
    <property type="match status" value="1"/>
</dbReference>
<evidence type="ECO:0000313" key="5">
    <source>
        <dbReference type="Proteomes" id="UP001177258"/>
    </source>
</evidence>
<evidence type="ECO:0000313" key="4">
    <source>
        <dbReference type="EMBL" id="MDP2539569.1"/>
    </source>
</evidence>
<dbReference type="Gene3D" id="3.40.30.10">
    <property type="entry name" value="Glutaredoxin"/>
    <property type="match status" value="1"/>
</dbReference>
<reference evidence="4 6" key="1">
    <citation type="submission" date="2023-07" db="EMBL/GenBank/DDBJ databases">
        <title>Unpublished Manusciprt.</title>
        <authorList>
            <person name="Aydin F."/>
            <person name="Tarhane S."/>
            <person name="Saticioglu I.B."/>
            <person name="Karakaya E."/>
            <person name="Abay S."/>
            <person name="Guran O."/>
            <person name="Bozkurt E."/>
            <person name="Uzum N."/>
            <person name="Olgun K."/>
            <person name="Jablonski D."/>
        </authorList>
    </citation>
    <scope>NUCLEOTIDE SEQUENCE</scope>
    <source>
        <strain evidence="6">faydin-H75</strain>
        <strain evidence="4">Faydin-H76</strain>
    </source>
</reference>
<reference evidence="3" key="2">
    <citation type="submission" date="2023-07" db="EMBL/GenBank/DDBJ databases">
        <authorList>
            <person name="Aydin F."/>
            <person name="Tarhane S."/>
            <person name="Saticioglu I.B."/>
            <person name="Karakaya E."/>
            <person name="Abay S."/>
            <person name="Guran O."/>
            <person name="Bozkurt E."/>
            <person name="Uzum N."/>
            <person name="Olgun K."/>
            <person name="Jablonski D."/>
        </authorList>
    </citation>
    <scope>NUCLEOTIDE SEQUENCE</scope>
    <source>
        <strain evidence="3">Faydin-H75</strain>
    </source>
</reference>
<dbReference type="Proteomes" id="UP001177258">
    <property type="component" value="Unassembled WGS sequence"/>
</dbReference>
<dbReference type="SUPFAM" id="SSF52833">
    <property type="entry name" value="Thioredoxin-like"/>
    <property type="match status" value="1"/>
</dbReference>
<evidence type="ECO:0000313" key="6">
    <source>
        <dbReference type="Proteomes" id="UP001240777"/>
    </source>
</evidence>
<accession>A0AA90ST30</accession>
<keyword evidence="6" id="KW-1185">Reference proteome</keyword>
<name>A0AA90ST30_9HELI</name>
<proteinExistence type="inferred from homology"/>
<comment type="caution">
    <text evidence="4">The sequence shown here is derived from an EMBL/GenBank/DDBJ whole genome shotgun (WGS) entry which is preliminary data.</text>
</comment>
<evidence type="ECO:0000313" key="3">
    <source>
        <dbReference type="EMBL" id="MDO7253641.1"/>
    </source>
</evidence>
<protein>
    <submittedName>
        <fullName evidence="4">Arsenate reductase family protein</fullName>
    </submittedName>
</protein>
<dbReference type="RefSeq" id="WP_305517481.1">
    <property type="nucleotide sequence ID" value="NZ_JAUPEV010000011.1"/>
</dbReference>
<dbReference type="EMBL" id="JAUPEV010000011">
    <property type="protein sequence ID" value="MDO7253641.1"/>
    <property type="molecule type" value="Genomic_DNA"/>
</dbReference>
<dbReference type="InterPro" id="IPR006504">
    <property type="entry name" value="Tscrpt_reg_Spx/MgsR"/>
</dbReference>
<organism evidence="4 5">
    <name type="scientific">Helicobacter cappadocius</name>
    <dbReference type="NCBI Taxonomy" id="3063998"/>
    <lineage>
        <taxon>Bacteria</taxon>
        <taxon>Pseudomonadati</taxon>
        <taxon>Campylobacterota</taxon>
        <taxon>Epsilonproteobacteria</taxon>
        <taxon>Campylobacterales</taxon>
        <taxon>Helicobacteraceae</taxon>
        <taxon>Helicobacter</taxon>
    </lineage>
</organism>
<dbReference type="Pfam" id="PF03960">
    <property type="entry name" value="ArsC"/>
    <property type="match status" value="1"/>
</dbReference>
<dbReference type="PROSITE" id="PS51353">
    <property type="entry name" value="ARSC"/>
    <property type="match status" value="1"/>
</dbReference>
<gene>
    <name evidence="3" type="ORF">Q5I04_06930</name>
    <name evidence="4" type="ORF">Q5I06_07260</name>
</gene>
<comment type="similarity">
    <text evidence="1 2">Belongs to the ArsC family.</text>
</comment>
<dbReference type="Proteomes" id="UP001240777">
    <property type="component" value="Unassembled WGS sequence"/>
</dbReference>